<evidence type="ECO:0008006" key="3">
    <source>
        <dbReference type="Google" id="ProtNLM"/>
    </source>
</evidence>
<protein>
    <recommendedName>
        <fullName evidence="3">Lipoprotein</fullName>
    </recommendedName>
</protein>
<dbReference type="RefSeq" id="WP_013487553.1">
    <property type="nucleotide sequence ID" value="NC_014829.1"/>
</dbReference>
<proteinExistence type="predicted"/>
<dbReference type="EMBL" id="CP002394">
    <property type="protein sequence ID" value="ADU29212.1"/>
    <property type="molecule type" value="Genomic_DNA"/>
</dbReference>
<dbReference type="AlphaFoldDB" id="E6U1G5"/>
<dbReference type="PROSITE" id="PS51257">
    <property type="entry name" value="PROKAR_LIPOPROTEIN"/>
    <property type="match status" value="1"/>
</dbReference>
<dbReference type="STRING" id="649639.Bcell_0936"/>
<name>E6U1G5_EVAC2</name>
<evidence type="ECO:0000313" key="2">
    <source>
        <dbReference type="Proteomes" id="UP000001401"/>
    </source>
</evidence>
<evidence type="ECO:0000313" key="1">
    <source>
        <dbReference type="EMBL" id="ADU29212.1"/>
    </source>
</evidence>
<dbReference type="HOGENOM" id="CLU_2142396_0_0_9"/>
<sequence length="116" mass="12822" precursor="true">MRLSVTLLLLAILPAILIGCTTSPGQNKAGFLSKEQVLKLNPDADIVEFEDRVYQAGIDWVEEEALSKGEQLGEIREGMANKLPAGAIIIAPNERRDILIVEYDGKEKRYLLQVGE</sequence>
<organism evidence="1 2">
    <name type="scientific">Evansella cellulosilytica (strain ATCC 21833 / DSM 2522 / FERM P-1141 / JCM 9156 / N-4)</name>
    <name type="common">Bacillus cellulosilyticus</name>
    <dbReference type="NCBI Taxonomy" id="649639"/>
    <lineage>
        <taxon>Bacteria</taxon>
        <taxon>Bacillati</taxon>
        <taxon>Bacillota</taxon>
        <taxon>Bacilli</taxon>
        <taxon>Bacillales</taxon>
        <taxon>Bacillaceae</taxon>
        <taxon>Evansella</taxon>
    </lineage>
</organism>
<accession>E6U1G5</accession>
<dbReference type="KEGG" id="bco:Bcell_0936"/>
<dbReference type="OrthoDB" id="1909991at2"/>
<dbReference type="eggNOG" id="ENOG5033581">
    <property type="taxonomic scope" value="Bacteria"/>
</dbReference>
<gene>
    <name evidence="1" type="ordered locus">Bcell_0936</name>
</gene>
<reference evidence="1 2" key="1">
    <citation type="submission" date="2010-12" db="EMBL/GenBank/DDBJ databases">
        <title>Complete sequence of Bacillus cellulosilyticus DSM 2522.</title>
        <authorList>
            <consortium name="US DOE Joint Genome Institute"/>
            <person name="Lucas S."/>
            <person name="Copeland A."/>
            <person name="Lapidus A."/>
            <person name="Cheng J.-F."/>
            <person name="Bruce D."/>
            <person name="Goodwin L."/>
            <person name="Pitluck S."/>
            <person name="Chertkov O."/>
            <person name="Detter J.C."/>
            <person name="Han C."/>
            <person name="Tapia R."/>
            <person name="Land M."/>
            <person name="Hauser L."/>
            <person name="Jeffries C."/>
            <person name="Kyrpides N."/>
            <person name="Ivanova N."/>
            <person name="Mikhailova N."/>
            <person name="Brumm P."/>
            <person name="Mead D."/>
            <person name="Woyke T."/>
        </authorList>
    </citation>
    <scope>NUCLEOTIDE SEQUENCE [LARGE SCALE GENOMIC DNA]</scope>
    <source>
        <strain evidence="2">ATCC 21833 / DSM 2522 / FERM P-1141 / JCM 9156 / N-4</strain>
    </source>
</reference>
<dbReference type="Proteomes" id="UP000001401">
    <property type="component" value="Chromosome"/>
</dbReference>
<keyword evidence="2" id="KW-1185">Reference proteome</keyword>